<keyword evidence="8" id="KW-0119">Carbohydrate metabolism</keyword>
<dbReference type="SMART" id="SM00257">
    <property type="entry name" value="LysM"/>
    <property type="match status" value="2"/>
</dbReference>
<dbReference type="GO" id="GO:0000272">
    <property type="term" value="P:polysaccharide catabolic process"/>
    <property type="evidence" value="ECO:0007669"/>
    <property type="project" value="UniProtKB-KW"/>
</dbReference>
<dbReference type="GO" id="GO:0008061">
    <property type="term" value="F:chitin binding"/>
    <property type="evidence" value="ECO:0007669"/>
    <property type="project" value="UniProtKB-KW"/>
</dbReference>
<dbReference type="SUPFAM" id="SSF57016">
    <property type="entry name" value="Plant lectins/antimicrobial peptides"/>
    <property type="match status" value="1"/>
</dbReference>
<dbReference type="SUPFAM" id="SSF51445">
    <property type="entry name" value="(Trans)glycosidases"/>
    <property type="match status" value="1"/>
</dbReference>
<evidence type="ECO:0000256" key="8">
    <source>
        <dbReference type="ARBA" id="ARBA00023277"/>
    </source>
</evidence>
<gene>
    <name evidence="15" type="ORF">IFR04_015496</name>
</gene>
<feature type="domain" description="LysM" evidence="13">
    <location>
        <begin position="332"/>
        <end position="377"/>
    </location>
</feature>
<evidence type="ECO:0000256" key="9">
    <source>
        <dbReference type="ARBA" id="ARBA00023295"/>
    </source>
</evidence>
<sequence length="1374" mass="147599">MHFFGTQIALGGCLLVFFTHVAADLSNGNSNLLAAQRRDLLVSRDEPAVAVALKAFENANERTPSYLLDACPSLCSNSSSTTEWFVYSDAARLGLCNKTMLFEFAVSHNLESKNDKTAIRACTADYGVSEPVKQDLSIASICTTPNHIQVEVPIKVSATGTAGGATTHILAAATQINSYISSQPVSCENNTISFGYSGKSVVGLYSGKEVHQQGVTAQLLDSFQQYVRKNDSPESLVIQLCKADGRGADYAIGLVASSSGDMSFVQSAVKAWNEGECVTGVSEVSTLAQLKFNVPGAATTATNGTSNSTQNAKRTTDANLFRGRLAVRADCRTTKVQSGDGCYAVAERCGISQSDLTKYNTRTNFCNTLAVDEIVCCSSGTLPDTTPPANSDGTCQTRRIEKGDECSSLAAKCGITPAQFTTFNPDSSLCSTLAPGGIVCCGKGTLPDITPKQNADGSCFAYQTTKDDDCSLIAARNGLKPAKLDEFNKNTWGWNGCSQVLFVGINMCLSSGTPPMPAPVTNAVCGPTVPGTLKPSAGTNITEMNPCPLKVCCNIWGQCGTTADFCIISPSISGAPGTAKNGSNGCIANCGMDIVSSSAPAEKIKIAYYESWNWNRECLHMHVDSVDTDVYTHIHFAFANITSDFQIDVSGAQDEFDRFKAMSGVKRIISFGGWAFSTEPGTFRILREATKAGNRDAFVSSIVNFVSSNSLDGIDVDWEYPGAPDIPGVPPSGDPEEGMDYYDTMVVLKSKLGSDKSVSFAAPASYWYLKAFPVELMGKALDYIVYMTYDLHGQWDYGNKWTSPGCADGNCLRSHVNLTETINSLAMITKAGVPSNKVVVGVASYGRSFKMAQAGCTGPGCLFTGSPLISNAAKGECTDTAGYISNAEIADIIDAGGVTEYRVEDSDILVYGGGTEWVAYMKDATKSGREALYAKYNFAGTTDWAVDLQAYTADEDSSLDEDDPNYGKYEEIVRIHDKTQCSSKYTSLDQLEKDADKIPADCMASYLVSAEAAMLDSALNSYDGLIKGGYDKKFAVYERVTKAQIPLQIYKYMGGAQKSGFFECTETKNQCCMKDCSSAYGCGACVSGASCQSGKVQVKVDCPTDLDYDYIPTFKVQPVITYKCTNEDGFYKDIADKFGIDKSWITFGDRTVSIQNGCQYSGEDVKDCIKKTSHFCNYPLPASKIDVPNPKDVIGKKYTELRSLKTRMESENKDADNYAVSRTDIVDSGSLPALMLQYAITNMNKIVETANDILEAERKEMILSFVTAFLMFIPIAGEVVGAAGGTLLRTLINVAGELGNVAVGIYEVVDDPKNALITIFGMLLGGVSLRPFKEIAEVKRGMKSGDWEKLAPIKKDMDRIDVLKGKGKGSTCSK</sequence>
<feature type="domain" description="GH18" evidence="14">
    <location>
        <begin position="603"/>
        <end position="935"/>
    </location>
</feature>
<dbReference type="CDD" id="cd02878">
    <property type="entry name" value="GH18_zymocin_alpha"/>
    <property type="match status" value="1"/>
</dbReference>
<evidence type="ECO:0000256" key="12">
    <source>
        <dbReference type="SAM" id="SignalP"/>
    </source>
</evidence>
<evidence type="ECO:0000256" key="5">
    <source>
        <dbReference type="ARBA" id="ARBA00022801"/>
    </source>
</evidence>
<accession>A0A8H7W3X1</accession>
<dbReference type="Gene3D" id="3.30.60.10">
    <property type="entry name" value="Endochitinase-like"/>
    <property type="match status" value="1"/>
</dbReference>
<keyword evidence="12" id="KW-0732">Signal</keyword>
<dbReference type="Gene3D" id="3.10.350.10">
    <property type="entry name" value="LysM domain"/>
    <property type="match status" value="2"/>
</dbReference>
<dbReference type="InterPro" id="IPR036861">
    <property type="entry name" value="Endochitinase-like_sf"/>
</dbReference>
<dbReference type="CDD" id="cd00118">
    <property type="entry name" value="LysM"/>
    <property type="match status" value="1"/>
</dbReference>
<comment type="caution">
    <text evidence="15">The sequence shown here is derived from an EMBL/GenBank/DDBJ whole genome shotgun (WGS) entry which is preliminary data.</text>
</comment>
<evidence type="ECO:0000313" key="15">
    <source>
        <dbReference type="EMBL" id="KAG4411373.1"/>
    </source>
</evidence>
<dbReference type="Proteomes" id="UP000664132">
    <property type="component" value="Unassembled WGS sequence"/>
</dbReference>
<evidence type="ECO:0000256" key="2">
    <source>
        <dbReference type="ARBA" id="ARBA00008682"/>
    </source>
</evidence>
<evidence type="ECO:0000256" key="3">
    <source>
        <dbReference type="ARBA" id="ARBA00012729"/>
    </source>
</evidence>
<evidence type="ECO:0000256" key="6">
    <source>
        <dbReference type="ARBA" id="ARBA00023024"/>
    </source>
</evidence>
<dbReference type="InterPro" id="IPR001223">
    <property type="entry name" value="Glyco_hydro18_cat"/>
</dbReference>
<evidence type="ECO:0000259" key="14">
    <source>
        <dbReference type="PROSITE" id="PS51910"/>
    </source>
</evidence>
<feature type="signal peptide" evidence="12">
    <location>
        <begin position="1"/>
        <end position="23"/>
    </location>
</feature>
<keyword evidence="5 11" id="KW-0378">Hydrolase</keyword>
<dbReference type="Gene3D" id="3.20.20.80">
    <property type="entry name" value="Glycosidases"/>
    <property type="match status" value="1"/>
</dbReference>
<dbReference type="CDD" id="cd00035">
    <property type="entry name" value="ChtBD1"/>
    <property type="match status" value="1"/>
</dbReference>
<dbReference type="Pfam" id="PF01476">
    <property type="entry name" value="LysM"/>
    <property type="match status" value="1"/>
</dbReference>
<evidence type="ECO:0000256" key="4">
    <source>
        <dbReference type="ARBA" id="ARBA00022669"/>
    </source>
</evidence>
<evidence type="ECO:0000256" key="1">
    <source>
        <dbReference type="ARBA" id="ARBA00000822"/>
    </source>
</evidence>
<dbReference type="PROSITE" id="PS51910">
    <property type="entry name" value="GH18_2"/>
    <property type="match status" value="1"/>
</dbReference>
<proteinExistence type="inferred from homology"/>
<dbReference type="EC" id="3.2.1.14" evidence="3"/>
<keyword evidence="6" id="KW-0146">Chitin degradation</keyword>
<dbReference type="InterPro" id="IPR053214">
    <property type="entry name" value="LysM12-like"/>
</dbReference>
<dbReference type="SUPFAM" id="SSF54556">
    <property type="entry name" value="Chitinase insertion domain"/>
    <property type="match status" value="1"/>
</dbReference>
<comment type="similarity">
    <text evidence="2">Belongs to the glycosyl hydrolase 18 family. Chitinase class V subfamily.</text>
</comment>
<feature type="chain" id="PRO_5034075861" description="chitinase" evidence="12">
    <location>
        <begin position="24"/>
        <end position="1374"/>
    </location>
</feature>
<evidence type="ECO:0000256" key="10">
    <source>
        <dbReference type="ARBA" id="ARBA00023326"/>
    </source>
</evidence>
<dbReference type="GO" id="GO:0008843">
    <property type="term" value="F:endochitinase activity"/>
    <property type="evidence" value="ECO:0007669"/>
    <property type="project" value="UniProtKB-EC"/>
</dbReference>
<dbReference type="InterPro" id="IPR029070">
    <property type="entry name" value="Chitinase_insertion_sf"/>
</dbReference>
<dbReference type="PROSITE" id="PS01095">
    <property type="entry name" value="GH18_1"/>
    <property type="match status" value="1"/>
</dbReference>
<dbReference type="SMART" id="SM00636">
    <property type="entry name" value="Glyco_18"/>
    <property type="match status" value="1"/>
</dbReference>
<evidence type="ECO:0000256" key="7">
    <source>
        <dbReference type="ARBA" id="ARBA00023026"/>
    </source>
</evidence>
<dbReference type="InterPro" id="IPR001579">
    <property type="entry name" value="Glyco_hydro_18_chit_AS"/>
</dbReference>
<evidence type="ECO:0000259" key="13">
    <source>
        <dbReference type="PROSITE" id="PS51782"/>
    </source>
</evidence>
<dbReference type="InterPro" id="IPR018392">
    <property type="entry name" value="LysM"/>
</dbReference>
<keyword evidence="7" id="KW-0843">Virulence</keyword>
<dbReference type="GO" id="GO:0006032">
    <property type="term" value="P:chitin catabolic process"/>
    <property type="evidence" value="ECO:0007669"/>
    <property type="project" value="UniProtKB-KW"/>
</dbReference>
<dbReference type="InterPro" id="IPR036779">
    <property type="entry name" value="LysM_dom_sf"/>
</dbReference>
<dbReference type="EMBL" id="JAFJYH010000485">
    <property type="protein sequence ID" value="KAG4411373.1"/>
    <property type="molecule type" value="Genomic_DNA"/>
</dbReference>
<evidence type="ECO:0000256" key="11">
    <source>
        <dbReference type="RuleBase" id="RU000489"/>
    </source>
</evidence>
<name>A0A8H7W3X1_9HELO</name>
<dbReference type="OrthoDB" id="73875at2759"/>
<keyword evidence="4" id="KW-0147">Chitin-binding</keyword>
<dbReference type="PANTHER" id="PTHR47700">
    <property type="entry name" value="V CHITINASE, PUTATIVE (AFU_ORTHOLOGUE AFUA_6G13720)-RELATED"/>
    <property type="match status" value="1"/>
</dbReference>
<dbReference type="PANTHER" id="PTHR47700:SF2">
    <property type="entry name" value="CHITINASE"/>
    <property type="match status" value="1"/>
</dbReference>
<evidence type="ECO:0000313" key="16">
    <source>
        <dbReference type="Proteomes" id="UP000664132"/>
    </source>
</evidence>
<keyword evidence="16" id="KW-1185">Reference proteome</keyword>
<dbReference type="InterPro" id="IPR017853">
    <property type="entry name" value="GH"/>
</dbReference>
<dbReference type="Pfam" id="PF00704">
    <property type="entry name" value="Glyco_hydro_18"/>
    <property type="match status" value="1"/>
</dbReference>
<organism evidence="15 16">
    <name type="scientific">Cadophora malorum</name>
    <dbReference type="NCBI Taxonomy" id="108018"/>
    <lineage>
        <taxon>Eukaryota</taxon>
        <taxon>Fungi</taxon>
        <taxon>Dikarya</taxon>
        <taxon>Ascomycota</taxon>
        <taxon>Pezizomycotina</taxon>
        <taxon>Leotiomycetes</taxon>
        <taxon>Helotiales</taxon>
        <taxon>Ploettnerulaceae</taxon>
        <taxon>Cadophora</taxon>
    </lineage>
</organism>
<protein>
    <recommendedName>
        <fullName evidence="3">chitinase</fullName>
        <ecNumber evidence="3">3.2.1.14</ecNumber>
    </recommendedName>
</protein>
<dbReference type="InterPro" id="IPR011583">
    <property type="entry name" value="Chitinase_II/V-like_cat"/>
</dbReference>
<keyword evidence="10" id="KW-0624">Polysaccharide degradation</keyword>
<reference evidence="15" key="1">
    <citation type="submission" date="2021-02" db="EMBL/GenBank/DDBJ databases">
        <title>Genome sequence Cadophora malorum strain M34.</title>
        <authorList>
            <person name="Stefanovic E."/>
            <person name="Vu D."/>
            <person name="Scully C."/>
            <person name="Dijksterhuis J."/>
            <person name="Roader J."/>
            <person name="Houbraken J."/>
        </authorList>
    </citation>
    <scope>NUCLEOTIDE SEQUENCE</scope>
    <source>
        <strain evidence="15">M34</strain>
    </source>
</reference>
<keyword evidence="9 11" id="KW-0326">Glycosidase</keyword>
<dbReference type="Gene3D" id="3.10.50.10">
    <property type="match status" value="1"/>
</dbReference>
<feature type="domain" description="LysM" evidence="13">
    <location>
        <begin position="396"/>
        <end position="441"/>
    </location>
</feature>
<dbReference type="PROSITE" id="PS51782">
    <property type="entry name" value="LYSM"/>
    <property type="match status" value="2"/>
</dbReference>
<comment type="catalytic activity">
    <reaction evidence="1">
        <text>Random endo-hydrolysis of N-acetyl-beta-D-glucosaminide (1-&gt;4)-beta-linkages in chitin and chitodextrins.</text>
        <dbReference type="EC" id="3.2.1.14"/>
    </reaction>
</comment>
<dbReference type="SUPFAM" id="SSF54106">
    <property type="entry name" value="LysM domain"/>
    <property type="match status" value="1"/>
</dbReference>